<comment type="caution">
    <text evidence="3">The sequence shown here is derived from an EMBL/GenBank/DDBJ whole genome shotgun (WGS) entry which is preliminary data.</text>
</comment>
<feature type="chain" id="PRO_5046929110" description="Lipoprotein" evidence="2">
    <location>
        <begin position="21"/>
        <end position="223"/>
    </location>
</feature>
<protein>
    <recommendedName>
        <fullName evidence="5">Lipoprotein</fullName>
    </recommendedName>
</protein>
<dbReference type="RefSeq" id="WP_264987391.1">
    <property type="nucleotide sequence ID" value="NZ_BRZA01000001.1"/>
</dbReference>
<organism evidence="3 4">
    <name type="scientific">Lysinibacillus piscis</name>
    <dbReference type="NCBI Taxonomy" id="2518931"/>
    <lineage>
        <taxon>Bacteria</taxon>
        <taxon>Bacillati</taxon>
        <taxon>Bacillota</taxon>
        <taxon>Bacilli</taxon>
        <taxon>Bacillales</taxon>
        <taxon>Bacillaceae</taxon>
        <taxon>Lysinibacillus</taxon>
    </lineage>
</organism>
<keyword evidence="4" id="KW-1185">Reference proteome</keyword>
<evidence type="ECO:0008006" key="5">
    <source>
        <dbReference type="Google" id="ProtNLM"/>
    </source>
</evidence>
<dbReference type="PROSITE" id="PS51257">
    <property type="entry name" value="PROKAR_LIPOPROTEIN"/>
    <property type="match status" value="1"/>
</dbReference>
<keyword evidence="2" id="KW-0732">Signal</keyword>
<feature type="region of interest" description="Disordered" evidence="1">
    <location>
        <begin position="25"/>
        <end position="75"/>
    </location>
</feature>
<proteinExistence type="predicted"/>
<evidence type="ECO:0000313" key="3">
    <source>
        <dbReference type="EMBL" id="GLC87673.1"/>
    </source>
</evidence>
<evidence type="ECO:0000313" key="4">
    <source>
        <dbReference type="Proteomes" id="UP001065593"/>
    </source>
</evidence>
<gene>
    <name evidence="3" type="ORF">LYSBPC_08000</name>
</gene>
<sequence>MQKKLLSLLVLLLTTVLVVGCNTTEKTENSGSEKNDPANTQIEQEPTKETTDENEASTDESTKEEPATESQQEVTYVQKGVDKTEETTLVGSEAQNFQLQQLPAFTLTQEEPGKDLLVSKENDEVFMRIETFDASQTNFDTIKTSMQDYMNAVGSTIDLPAEELSMFKDVKNIVGTVVDFDTEKVVSVVFEKDQLITKLTIHDNSELDLTNAMLTMATTISKK</sequence>
<feature type="signal peptide" evidence="2">
    <location>
        <begin position="1"/>
        <end position="20"/>
    </location>
</feature>
<evidence type="ECO:0000256" key="1">
    <source>
        <dbReference type="SAM" id="MobiDB-lite"/>
    </source>
</evidence>
<name>A0ABQ5NH26_9BACI</name>
<dbReference type="Proteomes" id="UP001065593">
    <property type="component" value="Unassembled WGS sequence"/>
</dbReference>
<evidence type="ECO:0000256" key="2">
    <source>
        <dbReference type="SAM" id="SignalP"/>
    </source>
</evidence>
<feature type="compositionally biased region" description="Basic and acidic residues" evidence="1">
    <location>
        <begin position="25"/>
        <end position="36"/>
    </location>
</feature>
<reference evidence="3" key="1">
    <citation type="submission" date="2022-08" db="EMBL/GenBank/DDBJ databases">
        <title>Draft genome sequence of Lysinibacillus sp. strain KH24.</title>
        <authorList>
            <person name="Kanbe H."/>
            <person name="Itoh H."/>
        </authorList>
    </citation>
    <scope>NUCLEOTIDE SEQUENCE</scope>
    <source>
        <strain evidence="3">KH24</strain>
    </source>
</reference>
<accession>A0ABQ5NH26</accession>
<dbReference type="EMBL" id="BRZA01000001">
    <property type="protein sequence ID" value="GLC87673.1"/>
    <property type="molecule type" value="Genomic_DNA"/>
</dbReference>